<dbReference type="InterPro" id="IPR002885">
    <property type="entry name" value="PPR_rpt"/>
</dbReference>
<dbReference type="Pfam" id="PF13041">
    <property type="entry name" value="PPR_2"/>
    <property type="match status" value="2"/>
</dbReference>
<dbReference type="PANTHER" id="PTHR47926">
    <property type="entry name" value="PENTATRICOPEPTIDE REPEAT-CONTAINING PROTEIN"/>
    <property type="match status" value="1"/>
</dbReference>
<dbReference type="PANTHER" id="PTHR47926:SF387">
    <property type="entry name" value="PENTATRICOPEPTIDE REPEAT-CONTAINING PROTEIN"/>
    <property type="match status" value="1"/>
</dbReference>
<dbReference type="GO" id="GO:0009451">
    <property type="term" value="P:RNA modification"/>
    <property type="evidence" value="ECO:0007669"/>
    <property type="project" value="InterPro"/>
</dbReference>
<dbReference type="PROSITE" id="PS51375">
    <property type="entry name" value="PPR"/>
    <property type="match status" value="5"/>
</dbReference>
<evidence type="ECO:0000256" key="1">
    <source>
        <dbReference type="ARBA" id="ARBA00022737"/>
    </source>
</evidence>
<feature type="repeat" description="PPR" evidence="2">
    <location>
        <begin position="355"/>
        <end position="389"/>
    </location>
</feature>
<reference evidence="3" key="1">
    <citation type="submission" date="2022-07" db="EMBL/GenBank/DDBJ databases">
        <authorList>
            <person name="Macas J."/>
            <person name="Novak P."/>
            <person name="Neumann P."/>
        </authorList>
    </citation>
    <scope>NUCLEOTIDE SEQUENCE</scope>
</reference>
<dbReference type="Pfam" id="PF20431">
    <property type="entry name" value="E_motif"/>
    <property type="match status" value="1"/>
</dbReference>
<dbReference type="Proteomes" id="UP001152523">
    <property type="component" value="Unassembled WGS sequence"/>
</dbReference>
<dbReference type="InterPro" id="IPR046960">
    <property type="entry name" value="PPR_At4g14850-like_plant"/>
</dbReference>
<feature type="repeat" description="PPR" evidence="2">
    <location>
        <begin position="222"/>
        <end position="252"/>
    </location>
</feature>
<dbReference type="FunFam" id="1.25.40.10:FF:000158">
    <property type="entry name" value="pentatricopeptide repeat-containing protein At2g33680"/>
    <property type="match status" value="1"/>
</dbReference>
<protein>
    <recommendedName>
        <fullName evidence="5">Pentatricopeptide repeat-containing protein</fullName>
    </recommendedName>
</protein>
<feature type="repeat" description="PPR" evidence="2">
    <location>
        <begin position="22"/>
        <end position="56"/>
    </location>
</feature>
<evidence type="ECO:0000313" key="4">
    <source>
        <dbReference type="Proteomes" id="UP001152523"/>
    </source>
</evidence>
<feature type="repeat" description="PPR" evidence="2">
    <location>
        <begin position="458"/>
        <end position="492"/>
    </location>
</feature>
<dbReference type="Gene3D" id="1.25.40.10">
    <property type="entry name" value="Tetratricopeptide repeat domain"/>
    <property type="match status" value="5"/>
</dbReference>
<keyword evidence="4" id="KW-1185">Reference proteome</keyword>
<keyword evidence="1" id="KW-0677">Repeat</keyword>
<evidence type="ECO:0000256" key="2">
    <source>
        <dbReference type="PROSITE-ProRule" id="PRU00708"/>
    </source>
</evidence>
<name>A0AAV0E652_9ASTE</name>
<evidence type="ECO:0008006" key="5">
    <source>
        <dbReference type="Google" id="ProtNLM"/>
    </source>
</evidence>
<evidence type="ECO:0000313" key="3">
    <source>
        <dbReference type="EMBL" id="CAH9116117.1"/>
    </source>
</evidence>
<dbReference type="Pfam" id="PF01535">
    <property type="entry name" value="PPR"/>
    <property type="match status" value="6"/>
</dbReference>
<gene>
    <name evidence="3" type="ORF">CEPIT_LOCUS21391</name>
</gene>
<accession>A0AAV0E652</accession>
<comment type="caution">
    <text evidence="3">The sequence shown here is derived from an EMBL/GenBank/DDBJ whole genome shotgun (WGS) entry which is preliminary data.</text>
</comment>
<dbReference type="NCBIfam" id="TIGR00756">
    <property type="entry name" value="PPR"/>
    <property type="match status" value="3"/>
</dbReference>
<organism evidence="3 4">
    <name type="scientific">Cuscuta epithymum</name>
    <dbReference type="NCBI Taxonomy" id="186058"/>
    <lineage>
        <taxon>Eukaryota</taxon>
        <taxon>Viridiplantae</taxon>
        <taxon>Streptophyta</taxon>
        <taxon>Embryophyta</taxon>
        <taxon>Tracheophyta</taxon>
        <taxon>Spermatophyta</taxon>
        <taxon>Magnoliopsida</taxon>
        <taxon>eudicotyledons</taxon>
        <taxon>Gunneridae</taxon>
        <taxon>Pentapetalae</taxon>
        <taxon>asterids</taxon>
        <taxon>lamiids</taxon>
        <taxon>Solanales</taxon>
        <taxon>Convolvulaceae</taxon>
        <taxon>Cuscuteae</taxon>
        <taxon>Cuscuta</taxon>
        <taxon>Cuscuta subgen. Cuscuta</taxon>
    </lineage>
</organism>
<dbReference type="AlphaFoldDB" id="A0AAV0E652"/>
<dbReference type="InterPro" id="IPR046848">
    <property type="entry name" value="E_motif"/>
</dbReference>
<dbReference type="GO" id="GO:0099402">
    <property type="term" value="P:plant organ development"/>
    <property type="evidence" value="ECO:0007669"/>
    <property type="project" value="UniProtKB-ARBA"/>
</dbReference>
<sequence>MRLLIEGLKSHAHAVKTGFTMPIFTTNQLIHLYSEHGLAREAHNLFEEMPERNIFSWNAIINTHVKAQNIVGAHKLFYAAPQKDSVTYNSLLSGYVNYNEFENQAVDVFRAMQYESDKARIDEFSLTLMLGLTAKLGVLSYGKQLHSYMLKTSNDISFFSVSSLINMYSKCGSFEDACAVFSVCDCYAVDSVSKNALVAACLREGQLETAQKVFWSNPDLNDSISWNTMISGYAHNGYEKDAIRLFKLMAEEQGLQWNEHSYASLLIACASLRNLNLGKEIHAWVIKKGLVSNPFISSGIVDVYCRCSNMRYAESVHNTIEGNNPFSITSLIVGYSTEGNMLAARRLFDSSAEKNPVVWTAIMSGYLRSKQCIEVFQLFKEFMKKDAKLVPEALILVNLLGAYAVCAALDPGKQTHAYLLRIGVMVDEKLANSLVDMYSKCGSVLYAENIFQQFERKDSILYNTMISGYAHHGHDNEALLLFRKMKDRGFQPDAVTFLAILSMCRHMGLIKKGEEFFNSMTTDYNISPDIEHYSCMIDLYGRGNQLDKAVGIVEKIPCKPDAAVLGAFVNACKMNRNTELAKTAEEALLHIEGESGARYVQLASIYALDGKWSEMGKLMKMMRGKAVKKLVGCSWVHMGSKVHTFTSADRSHSETEAIFCILECLSLELNDVPSILLLE</sequence>
<proteinExistence type="predicted"/>
<dbReference type="InterPro" id="IPR011990">
    <property type="entry name" value="TPR-like_helical_dom_sf"/>
</dbReference>
<feature type="repeat" description="PPR" evidence="2">
    <location>
        <begin position="84"/>
        <end position="119"/>
    </location>
</feature>
<dbReference type="GO" id="GO:0003723">
    <property type="term" value="F:RNA binding"/>
    <property type="evidence" value="ECO:0007669"/>
    <property type="project" value="InterPro"/>
</dbReference>
<dbReference type="EMBL" id="CAMAPF010000264">
    <property type="protein sequence ID" value="CAH9116117.1"/>
    <property type="molecule type" value="Genomic_DNA"/>
</dbReference>